<organism evidence="2 3">
    <name type="scientific">Pseudoduganella chitinolytica</name>
    <dbReference type="NCBI Taxonomy" id="34070"/>
    <lineage>
        <taxon>Bacteria</taxon>
        <taxon>Pseudomonadati</taxon>
        <taxon>Pseudomonadota</taxon>
        <taxon>Betaproteobacteria</taxon>
        <taxon>Burkholderiales</taxon>
        <taxon>Oxalobacteraceae</taxon>
        <taxon>Telluria group</taxon>
        <taxon>Pseudoduganella</taxon>
    </lineage>
</organism>
<protein>
    <recommendedName>
        <fullName evidence="4">Lipoprotein</fullName>
    </recommendedName>
</protein>
<accession>A0ABY8BGL9</accession>
<keyword evidence="3" id="KW-1185">Reference proteome</keyword>
<evidence type="ECO:0000256" key="1">
    <source>
        <dbReference type="SAM" id="SignalP"/>
    </source>
</evidence>
<dbReference type="EMBL" id="CP119083">
    <property type="protein sequence ID" value="WEF33444.1"/>
    <property type="molecule type" value="Genomic_DNA"/>
</dbReference>
<evidence type="ECO:0000313" key="3">
    <source>
        <dbReference type="Proteomes" id="UP001216510"/>
    </source>
</evidence>
<proteinExistence type="predicted"/>
<feature type="chain" id="PRO_5045151184" description="Lipoprotein" evidence="1">
    <location>
        <begin position="22"/>
        <end position="253"/>
    </location>
</feature>
<dbReference type="PROSITE" id="PS51257">
    <property type="entry name" value="PROKAR_LIPOPROTEIN"/>
    <property type="match status" value="1"/>
</dbReference>
<evidence type="ECO:0000313" key="2">
    <source>
        <dbReference type="EMBL" id="WEF33444.1"/>
    </source>
</evidence>
<feature type="signal peptide" evidence="1">
    <location>
        <begin position="1"/>
        <end position="21"/>
    </location>
</feature>
<keyword evidence="1" id="KW-0732">Signal</keyword>
<dbReference type="Proteomes" id="UP001216510">
    <property type="component" value="Chromosome"/>
</dbReference>
<dbReference type="RefSeq" id="WP_277416145.1">
    <property type="nucleotide sequence ID" value="NZ_CP119083.1"/>
</dbReference>
<sequence length="253" mass="25961">MNRHWKTALSAAILALLAACGGDDDDDPAGTPTGASSNAFARQFTTDFTRDVDGWASESSDYTTATAPSGVVVEQRATDQLGLGYPAGSKALFVSARNNSSDTFVYLKKQLTGFVANTSYTVTFTVNLLSIAPTGCLGAGATPGESVWTVAGAAPTEPKAVTENGTVKFSLDKGNNGAAGATSVVLGNIGNGGGCSLPQQYAPKLYRNVAGPTVKADGEGKIWVYLGIDSAYADTSSVYLQSVTSYFAPVPAT</sequence>
<evidence type="ECO:0008006" key="4">
    <source>
        <dbReference type="Google" id="ProtNLM"/>
    </source>
</evidence>
<name>A0ABY8BGL9_9BURK</name>
<reference evidence="2 3" key="1">
    <citation type="submission" date="2023-02" db="EMBL/GenBank/DDBJ databases">
        <title>Gemone sequence of Telluria chitinolytica ACM 3522T.</title>
        <authorList>
            <person name="Frediansyah A."/>
            <person name="Miess H."/>
            <person name="Gross H."/>
        </authorList>
    </citation>
    <scope>NUCLEOTIDE SEQUENCE [LARGE SCALE GENOMIC DNA]</scope>
    <source>
        <strain evidence="2 3">ACM 3522</strain>
    </source>
</reference>
<gene>
    <name evidence="2" type="ORF">PX653_01230</name>
</gene>